<keyword evidence="4" id="KW-1185">Reference proteome</keyword>
<dbReference type="STRING" id="1325130.HFN_0656"/>
<evidence type="ECO:0000313" key="4">
    <source>
        <dbReference type="Proteomes" id="UP000018143"/>
    </source>
</evidence>
<evidence type="ECO:0000256" key="1">
    <source>
        <dbReference type="SAM" id="Coils"/>
    </source>
</evidence>
<keyword evidence="2" id="KW-0732">Signal</keyword>
<reference evidence="3 4" key="1">
    <citation type="journal article" date="2013" name="Genome Announc.">
        <title>Draft Genome Sequence of Helicobacter fennelliae Strain MRY12-0050, Isolated from a Bacteremia Patient.</title>
        <authorList>
            <person name="Rimbara E."/>
            <person name="Matsui M."/>
            <person name="Mori S."/>
            <person name="Suzuki S."/>
            <person name="Suzuki M."/>
            <person name="Kim H."/>
            <person name="Sekizuka T."/>
            <person name="Kuroda M."/>
            <person name="Shibayama K."/>
        </authorList>
    </citation>
    <scope>NUCLEOTIDE SEQUENCE [LARGE SCALE GENOMIC DNA]</scope>
    <source>
        <strain evidence="3 4">MRY12-0050</strain>
    </source>
</reference>
<evidence type="ECO:0000256" key="2">
    <source>
        <dbReference type="SAM" id="SignalP"/>
    </source>
</evidence>
<dbReference type="AlphaFoldDB" id="T1CY06"/>
<dbReference type="EMBL" id="BASD01000001">
    <property type="protein sequence ID" value="GAD17841.1"/>
    <property type="molecule type" value="Genomic_DNA"/>
</dbReference>
<sequence>MRFFTQVLFLCFSASYAYCACAKIHCPSTIAKGFEKVAESTLNASYKSVDSALKSVKNQYDDLLENLKESNKKLELAIKLNQHKLLKEKELVFLLKQFNSLQGIQNGIRAENFK</sequence>
<proteinExistence type="predicted"/>
<protein>
    <submittedName>
        <fullName evidence="3">Uncharacterized protein</fullName>
    </submittedName>
</protein>
<gene>
    <name evidence="3" type="ORF">HFN_0656</name>
</gene>
<dbReference type="Proteomes" id="UP000018143">
    <property type="component" value="Unassembled WGS sequence"/>
</dbReference>
<dbReference type="RefSeq" id="WP_023945977.1">
    <property type="nucleotide sequence ID" value="NZ_BASD01000001.1"/>
</dbReference>
<keyword evidence="1" id="KW-0175">Coiled coil</keyword>
<feature type="chain" id="PRO_5004586648" evidence="2">
    <location>
        <begin position="20"/>
        <end position="114"/>
    </location>
</feature>
<name>T1CY06_9HELI</name>
<accession>T1CY06</accession>
<comment type="caution">
    <text evidence="3">The sequence shown here is derived from an EMBL/GenBank/DDBJ whole genome shotgun (WGS) entry which is preliminary data.</text>
</comment>
<evidence type="ECO:0000313" key="3">
    <source>
        <dbReference type="EMBL" id="GAD17841.1"/>
    </source>
</evidence>
<feature type="signal peptide" evidence="2">
    <location>
        <begin position="1"/>
        <end position="19"/>
    </location>
</feature>
<organism evidence="3 4">
    <name type="scientific">Helicobacter fennelliae MRY12-0050</name>
    <dbReference type="NCBI Taxonomy" id="1325130"/>
    <lineage>
        <taxon>Bacteria</taxon>
        <taxon>Pseudomonadati</taxon>
        <taxon>Campylobacterota</taxon>
        <taxon>Epsilonproteobacteria</taxon>
        <taxon>Campylobacterales</taxon>
        <taxon>Helicobacteraceae</taxon>
        <taxon>Helicobacter</taxon>
    </lineage>
</organism>
<feature type="coiled-coil region" evidence="1">
    <location>
        <begin position="46"/>
        <end position="84"/>
    </location>
</feature>